<dbReference type="SUPFAM" id="SSF56003">
    <property type="entry name" value="Molybdenum cofactor-binding domain"/>
    <property type="match status" value="2"/>
</dbReference>
<evidence type="ECO:0000313" key="3">
    <source>
        <dbReference type="EMBL" id="QBZ82218.1"/>
    </source>
</evidence>
<dbReference type="InterPro" id="IPR037165">
    <property type="entry name" value="AldOxase/xan_DH_Mopterin-bd_sf"/>
</dbReference>
<dbReference type="SMART" id="SM01008">
    <property type="entry name" value="Ald_Xan_dh_C"/>
    <property type="match status" value="1"/>
</dbReference>
<dbReference type="EC" id="1.3.99.16" evidence="3"/>
<accession>A0A4P7NXF6</accession>
<feature type="domain" description="Aldehyde oxidase/xanthine dehydrogenase a/b hammerhead" evidence="2">
    <location>
        <begin position="240"/>
        <end position="318"/>
    </location>
</feature>
<proteinExistence type="predicted"/>
<dbReference type="PROSITE" id="PS51318">
    <property type="entry name" value="TAT"/>
    <property type="match status" value="1"/>
</dbReference>
<dbReference type="GO" id="GO:0047121">
    <property type="term" value="F:isoquinoline 1-oxidoreductase activity"/>
    <property type="evidence" value="ECO:0007669"/>
    <property type="project" value="UniProtKB-EC"/>
</dbReference>
<dbReference type="InterPro" id="IPR046867">
    <property type="entry name" value="AldOxase/xan_DH_MoCoBD2"/>
</dbReference>
<feature type="compositionally biased region" description="Polar residues" evidence="1">
    <location>
        <begin position="15"/>
        <end position="25"/>
    </location>
</feature>
<sequence length="735" mass="80300">MQDLMKKASTEDSQDSSVTHTSKNVQVEVIEPENPSRRALLKAGLLGVGGLVLGFNLPSAQKAYAKTDASTSDSYPVKGWLQLDESGQLAMFIPVSEMGQGSQTAITMIFADELGADYQKVVVKSPINDSLYNNPIFGMQLTGGSTAVRAWWEPMRVIAATLREMLVESAAKQWQVSAKECDVKEGFILHKATQRKIAFQHVIDTAKWVQPPKSPTLKKASEYRYIGKPMHRVDTPSKVNGTAVFGIDVQLPDMLIATVAQSPVFGGQVDSYDEKAAKSVKGVKGIVKIPHGIAVVADSYWQAKKGLEKLKPTFKDGETTGLNTDNIEKRLKDGLNKSGESVKSAQAVTDFEHKYEAVYSAPYLAHTTMEPMNATAHVTDSHCEVWAPTQNQAQSAKVAADVSLHQPDQVTIHTTYLGGGFGRRAFVDYVAQAVTLSMEMERPVKVIWSRPEDIQHDFYRPAAVCQFDVKTDAKGLPVEWKTKVVSDSTMAEFTNGSDTMIDGAMSEGLADQEYQLPNVSLSVVREDMKIPVGFWRSVGHSYSGFFLEGMLNDLAQKAGFDPFDYRRALLKPDSRTAGVLNQLEKLSGWKSKSADNIGKGMAVVESFGSFAGEVVEAHLENGKIKVDKVYCVIDCGMVVNPEIVKRQMSSGIIYGLTAALKGKIHFEQGRVQETNFDNYPALTMEESPEIIVEIVQSENGPGGYGEPGVPPVAPALAAAISQLTDKVYRELPLKV</sequence>
<dbReference type="InterPro" id="IPR008274">
    <property type="entry name" value="AldOxase/xan_DH_MoCoBD1"/>
</dbReference>
<dbReference type="PANTHER" id="PTHR47495:SF2">
    <property type="entry name" value="ALDEHYDE DEHYDROGENASE"/>
    <property type="match status" value="1"/>
</dbReference>
<name>A0A4P7NXF6_9GAMM</name>
<dbReference type="Gene3D" id="3.90.1170.50">
    <property type="entry name" value="Aldehyde oxidase/xanthine dehydrogenase, a/b hammerhead"/>
    <property type="match status" value="1"/>
</dbReference>
<dbReference type="Gene3D" id="3.30.365.10">
    <property type="entry name" value="Aldehyde oxidase/xanthine dehydrogenase, molybdopterin binding domain"/>
    <property type="match status" value="4"/>
</dbReference>
<dbReference type="InterPro" id="IPR006311">
    <property type="entry name" value="TAT_signal"/>
</dbReference>
<dbReference type="InterPro" id="IPR052516">
    <property type="entry name" value="N-heterocyclic_Hydroxylase"/>
</dbReference>
<dbReference type="RefSeq" id="WP_135794965.1">
    <property type="nucleotide sequence ID" value="NZ_CP032096.1"/>
</dbReference>
<dbReference type="Proteomes" id="UP000296201">
    <property type="component" value="Chromosome"/>
</dbReference>
<gene>
    <name evidence="3" type="primary">iorB</name>
    <name evidence="3" type="ORF">GHNINEIG_00242</name>
</gene>
<protein>
    <submittedName>
        <fullName evidence="3">Isoquinoline 1-oxidoreductase subunit beta</fullName>
        <ecNumber evidence="3">1.3.99.16</ecNumber>
    </submittedName>
</protein>
<reference evidence="3 4" key="1">
    <citation type="submission" date="2018-08" db="EMBL/GenBank/DDBJ databases">
        <title>Horizontal acquisition of hydrogen conversion ability and other habitat adaptations in Hydrogenovibrio crunogenus strains.</title>
        <authorList>
            <person name="Gonnella G."/>
            <person name="Adam N."/>
            <person name="Perner M."/>
        </authorList>
    </citation>
    <scope>NUCLEOTIDE SEQUENCE [LARGE SCALE GENOMIC DNA]</scope>
    <source>
        <strain evidence="3 4">SP-41</strain>
    </source>
</reference>
<dbReference type="AlphaFoldDB" id="A0A4P7NXF6"/>
<dbReference type="InterPro" id="IPR000674">
    <property type="entry name" value="Ald_Oxase/Xan_DH_a/b"/>
</dbReference>
<evidence type="ECO:0000313" key="4">
    <source>
        <dbReference type="Proteomes" id="UP000296201"/>
    </source>
</evidence>
<dbReference type="PANTHER" id="PTHR47495">
    <property type="entry name" value="ALDEHYDE DEHYDROGENASE"/>
    <property type="match status" value="1"/>
</dbReference>
<dbReference type="Pfam" id="PF20256">
    <property type="entry name" value="MoCoBD_2"/>
    <property type="match status" value="2"/>
</dbReference>
<keyword evidence="4" id="KW-1185">Reference proteome</keyword>
<feature type="region of interest" description="Disordered" evidence="1">
    <location>
        <begin position="1"/>
        <end position="25"/>
    </location>
</feature>
<organism evidence="3 4">
    <name type="scientific">Hydrogenovibrio crunogenus</name>
    <dbReference type="NCBI Taxonomy" id="39765"/>
    <lineage>
        <taxon>Bacteria</taxon>
        <taxon>Pseudomonadati</taxon>
        <taxon>Pseudomonadota</taxon>
        <taxon>Gammaproteobacteria</taxon>
        <taxon>Thiotrichales</taxon>
        <taxon>Piscirickettsiaceae</taxon>
        <taxon>Hydrogenovibrio</taxon>
    </lineage>
</organism>
<dbReference type="PIRSF" id="PIRSF036389">
    <property type="entry name" value="IOR_B"/>
    <property type="match status" value="1"/>
</dbReference>
<feature type="compositionally biased region" description="Basic and acidic residues" evidence="1">
    <location>
        <begin position="1"/>
        <end position="10"/>
    </location>
</feature>
<evidence type="ECO:0000259" key="2">
    <source>
        <dbReference type="SMART" id="SM01008"/>
    </source>
</evidence>
<dbReference type="Pfam" id="PF02738">
    <property type="entry name" value="MoCoBD_1"/>
    <property type="match status" value="1"/>
</dbReference>
<dbReference type="EMBL" id="CP032096">
    <property type="protein sequence ID" value="QBZ82218.1"/>
    <property type="molecule type" value="Genomic_DNA"/>
</dbReference>
<keyword evidence="3" id="KW-0560">Oxidoreductase</keyword>
<dbReference type="OrthoDB" id="9767994at2"/>
<evidence type="ECO:0000256" key="1">
    <source>
        <dbReference type="SAM" id="MobiDB-lite"/>
    </source>
</evidence>
<dbReference type="InterPro" id="IPR012368">
    <property type="entry name" value="OxRdtase_Mopterin-bd_su_IorB"/>
</dbReference>